<evidence type="ECO:0000256" key="6">
    <source>
        <dbReference type="ARBA" id="ARBA00023277"/>
    </source>
</evidence>
<feature type="repeat" description="PPR" evidence="8">
    <location>
        <begin position="1162"/>
        <end position="1196"/>
    </location>
</feature>
<dbReference type="InterPro" id="IPR046848">
    <property type="entry name" value="E_motif"/>
</dbReference>
<dbReference type="InterPro" id="IPR024709">
    <property type="entry name" value="FucosylTrfase_pln"/>
</dbReference>
<dbReference type="InterPro" id="IPR011990">
    <property type="entry name" value="TPR-like_helical_dom_sf"/>
</dbReference>
<accession>A0AA88A5W1</accession>
<feature type="region of interest" description="Disordered" evidence="9">
    <location>
        <begin position="1"/>
        <end position="34"/>
    </location>
</feature>
<gene>
    <name evidence="11" type="ORF">TIFTF001_008923</name>
</gene>
<keyword evidence="10" id="KW-1133">Transmembrane helix</keyword>
<evidence type="ECO:0000313" key="12">
    <source>
        <dbReference type="Proteomes" id="UP001187192"/>
    </source>
</evidence>
<evidence type="ECO:0000256" key="9">
    <source>
        <dbReference type="SAM" id="MobiDB-lite"/>
    </source>
</evidence>
<keyword evidence="6" id="KW-0119">Carbohydrate metabolism</keyword>
<comment type="caution">
    <text evidence="11">The sequence shown here is derived from an EMBL/GenBank/DDBJ whole genome shotgun (WGS) entry which is preliminary data.</text>
</comment>
<proteinExistence type="inferred from homology"/>
<evidence type="ECO:0000256" key="4">
    <source>
        <dbReference type="ARBA" id="ARBA00022737"/>
    </source>
</evidence>
<evidence type="ECO:0000256" key="5">
    <source>
        <dbReference type="ARBA" id="ARBA00023253"/>
    </source>
</evidence>
<comment type="similarity">
    <text evidence="1">Belongs to the glycosyltransferase GT106 family.</text>
</comment>
<feature type="repeat" description="PPR" evidence="8">
    <location>
        <begin position="1061"/>
        <end position="1095"/>
    </location>
</feature>
<dbReference type="Pfam" id="PF13041">
    <property type="entry name" value="PPR_2"/>
    <property type="match status" value="2"/>
</dbReference>
<keyword evidence="2" id="KW-0328">Glycosyltransferase</keyword>
<keyword evidence="12" id="KW-1185">Reference proteome</keyword>
<dbReference type="FunFam" id="1.25.40.10:FF:000442">
    <property type="entry name" value="Pentatricopeptide repeat-containing protein At3g49710"/>
    <property type="match status" value="1"/>
</dbReference>
<evidence type="ECO:0000313" key="11">
    <source>
        <dbReference type="EMBL" id="GMN39703.1"/>
    </source>
</evidence>
<dbReference type="InterPro" id="IPR002885">
    <property type="entry name" value="PPR_rpt"/>
</dbReference>
<dbReference type="FunFam" id="1.25.40.10:FF:002091">
    <property type="entry name" value="Pentatricopeptide repeat-containing protein At4g08210"/>
    <property type="match status" value="1"/>
</dbReference>
<keyword evidence="5" id="KW-0294">Fucose metabolism</keyword>
<dbReference type="CDD" id="cd11299">
    <property type="entry name" value="O-FucT_plant"/>
    <property type="match status" value="1"/>
</dbReference>
<evidence type="ECO:0000256" key="7">
    <source>
        <dbReference type="ARBA" id="ARBA00030350"/>
    </source>
</evidence>
<keyword evidence="3" id="KW-0808">Transferase</keyword>
<keyword evidence="10" id="KW-0472">Membrane</keyword>
<keyword evidence="4" id="KW-0677">Repeat</keyword>
<feature type="repeat" description="PPR" evidence="8">
    <location>
        <begin position="721"/>
        <end position="755"/>
    </location>
</feature>
<dbReference type="Pfam" id="PF20431">
    <property type="entry name" value="E_motif"/>
    <property type="match status" value="1"/>
</dbReference>
<evidence type="ECO:0000256" key="10">
    <source>
        <dbReference type="SAM" id="Phobius"/>
    </source>
</evidence>
<name>A0AA88A5W1_FICCA</name>
<dbReference type="FunFam" id="1.25.40.10:FF:000381">
    <property type="entry name" value="Pentatricopeptide repeat-containing protein"/>
    <property type="match status" value="1"/>
</dbReference>
<dbReference type="GO" id="GO:0016757">
    <property type="term" value="F:glycosyltransferase activity"/>
    <property type="evidence" value="ECO:0007669"/>
    <property type="project" value="UniProtKB-KW"/>
</dbReference>
<dbReference type="EMBL" id="BTGU01000010">
    <property type="protein sequence ID" value="GMN39703.1"/>
    <property type="molecule type" value="Genomic_DNA"/>
</dbReference>
<dbReference type="Pfam" id="PF10250">
    <property type="entry name" value="O-FucT"/>
    <property type="match status" value="1"/>
</dbReference>
<organism evidence="11 12">
    <name type="scientific">Ficus carica</name>
    <name type="common">Common fig</name>
    <dbReference type="NCBI Taxonomy" id="3494"/>
    <lineage>
        <taxon>Eukaryota</taxon>
        <taxon>Viridiplantae</taxon>
        <taxon>Streptophyta</taxon>
        <taxon>Embryophyta</taxon>
        <taxon>Tracheophyta</taxon>
        <taxon>Spermatophyta</taxon>
        <taxon>Magnoliopsida</taxon>
        <taxon>eudicotyledons</taxon>
        <taxon>Gunneridae</taxon>
        <taxon>Pentapetalae</taxon>
        <taxon>rosids</taxon>
        <taxon>fabids</taxon>
        <taxon>Rosales</taxon>
        <taxon>Moraceae</taxon>
        <taxon>Ficeae</taxon>
        <taxon>Ficus</taxon>
    </lineage>
</organism>
<evidence type="ECO:0000256" key="3">
    <source>
        <dbReference type="ARBA" id="ARBA00022679"/>
    </source>
</evidence>
<feature type="repeat" description="PPR" evidence="8">
    <location>
        <begin position="792"/>
        <end position="822"/>
    </location>
</feature>
<dbReference type="NCBIfam" id="TIGR00756">
    <property type="entry name" value="PPR"/>
    <property type="match status" value="5"/>
</dbReference>
<dbReference type="FunFam" id="1.25.40.10:FF:000243">
    <property type="entry name" value="Pentatricopeptide repeat-containing protein chloroplastic"/>
    <property type="match status" value="1"/>
</dbReference>
<protein>
    <recommendedName>
        <fullName evidence="7">O-fucosyltransferase family protein</fullName>
    </recommendedName>
</protein>
<dbReference type="InterPro" id="IPR019378">
    <property type="entry name" value="GDP-Fuc_O-FucTrfase"/>
</dbReference>
<dbReference type="GO" id="GO:0006004">
    <property type="term" value="P:fucose metabolic process"/>
    <property type="evidence" value="ECO:0007669"/>
    <property type="project" value="UniProtKB-KW"/>
</dbReference>
<dbReference type="Gene3D" id="1.25.40.10">
    <property type="entry name" value="Tetratricopeptide repeat domain"/>
    <property type="match status" value="5"/>
</dbReference>
<dbReference type="GO" id="GO:0009451">
    <property type="term" value="P:RNA modification"/>
    <property type="evidence" value="ECO:0007669"/>
    <property type="project" value="UniProtKB-ARBA"/>
</dbReference>
<feature type="transmembrane region" description="Helical" evidence="10">
    <location>
        <begin position="61"/>
        <end position="84"/>
    </location>
</feature>
<dbReference type="PANTHER" id="PTHR31288:SF8">
    <property type="entry name" value="O-FUCOSYLTRANSFERASE 10-RELATED"/>
    <property type="match status" value="1"/>
</dbReference>
<sequence length="1343" mass="149326">MKAKTHHGQNANGGSSSDTSPSPPPSPRRRSVGSLSFCRRRLRSKPLFAGGSLLSRRKLRYLLVLPLLYVSGLIMCVGPFSALVGHTPPPPGSLYRSHHFFQRLWDDIYSDNSSAIQLSSVWSYRRRLKEQKPCPNSTAGQFFDSLGPSGYLVVEANGGLNQQRSAICNAVAVAGLLNAILVIPQFEFNSVWRDPSKFSDIYDEDHFISTLEGYVKVAKELPQDLMERYNYNISNIPNFRVQAWASASYYTEVVYAVLRSQGIIRISPFANRLAMNVPPYIQFLRCLANYEALRFSAPILALGKTLVSRMAEKSTITGGKYVSIHLRFEEDMVAFSCCLYDGGEAEKTEMDLIRETVWKQKFKRKDRVVSPGQNRVEGKCPLTPLEVGMMLRGMGFDNNTSIYLASGKIYQEEKHLAPLLEMFPYLYTKEYLASADELAPFQGYSSRLAALDYIVCLLSEVFVTTHGGNFPHFLMGQRRFLYGGHAKTIIPDKHKLVVLLEDRNISWKGFKDEMEAMLAESDRKGLIVPRVSTAEAELASQSAYAFLTYQSHHDISVVQQPISYTIAMGILFLSCVVFTLVPLLIKTKPSKVSRAVIHVEGMVWTRRHVCLGSLPNRGCRHLSSLTSPAPATFAVEHAILRPGQLNSPLFMAVMDFSRIATLLRHCGRIRAFNPGKAFHCHLIKVGVSNDVFFANNLISMYVGFWDLEDARKMFDEMSERNIVTWTTMVSAYTDGGRPDEAVRLYNLMLELKSESPNGFVYSAVLKACGLLGDLKFGKLIHEWISSAGMESDTVLMNTLLDMYVKCGSLSDAKKVFDEVLYKSSTTWNTIISGYSKAGLMKEAVDLFYQMPEPNVVSWNSVIAGFADKGSLHASEFMCKMHSKGIKLDGFTFPCALKTCGRRGLLAFGKQIHCYVMKSGFESGRFTVSALIDMYSDCNELISATNLFHQYSAHNSSIRDNLPLWNSILSGYVVNEYSSAALDIVSQIHMSGACMDSYTFGGALKACINLLDSRLGLQVHGLVVTSGYELDYVVGSIVVDLYARIGRINDALGLFHRLPMKDTVAWSGLITGCSRTGQSWLAFSLFRDMIDLNLEVDQFVVASALKVCSSLTSLGIGKQIHAFCTKSGYESEGVVLTSLIDMYTKCGEIEDGLALFECATERDTVCWTGIIVGCGQNGRAREAIQYFHEMRKSQVKPNEITYLGVLSACRHAGLVEEAWTVLSSMKLEDGLEPCVEHYNCMVDLLSQAGRFKEAEKLIADMPCKPNQTIWRSLLGACGTHKNADLLNTIDKNLLANLPEDPSTYVTLSNAYAELGMWDNLSKVRKAAKQVGSKEAGKSWVEITS</sequence>
<feature type="repeat" description="PPR" evidence="8">
    <location>
        <begin position="1197"/>
        <end position="1232"/>
    </location>
</feature>
<dbReference type="PROSITE" id="PS51375">
    <property type="entry name" value="PPR"/>
    <property type="match status" value="6"/>
</dbReference>
<evidence type="ECO:0000256" key="2">
    <source>
        <dbReference type="ARBA" id="ARBA00022676"/>
    </source>
</evidence>
<dbReference type="Pfam" id="PF01535">
    <property type="entry name" value="PPR"/>
    <property type="match status" value="5"/>
</dbReference>
<dbReference type="FunFam" id="1.25.40.10:FF:000285">
    <property type="entry name" value="Pentatricopeptide repeat-containing protein, chloroplastic"/>
    <property type="match status" value="1"/>
</dbReference>
<dbReference type="PANTHER" id="PTHR31288">
    <property type="entry name" value="O-FUCOSYLTRANSFERASE FAMILY PROTEIN"/>
    <property type="match status" value="1"/>
</dbReference>
<evidence type="ECO:0000256" key="1">
    <source>
        <dbReference type="ARBA" id="ARBA00007737"/>
    </source>
</evidence>
<feature type="repeat" description="PPR" evidence="8">
    <location>
        <begin position="823"/>
        <end position="857"/>
    </location>
</feature>
<evidence type="ECO:0000256" key="8">
    <source>
        <dbReference type="PROSITE-ProRule" id="PRU00708"/>
    </source>
</evidence>
<reference evidence="11" key="1">
    <citation type="submission" date="2023-07" db="EMBL/GenBank/DDBJ databases">
        <title>draft genome sequence of fig (Ficus carica).</title>
        <authorList>
            <person name="Takahashi T."/>
            <person name="Nishimura K."/>
        </authorList>
    </citation>
    <scope>NUCLEOTIDE SEQUENCE</scope>
</reference>
<keyword evidence="10" id="KW-0812">Transmembrane</keyword>
<dbReference type="Proteomes" id="UP001187192">
    <property type="component" value="Unassembled WGS sequence"/>
</dbReference>